<dbReference type="AlphaFoldDB" id="A0A498PRQ4"/>
<protein>
    <submittedName>
        <fullName evidence="2">Uncharacterized protein</fullName>
    </submittedName>
</protein>
<evidence type="ECO:0000313" key="3">
    <source>
        <dbReference type="Proteomes" id="UP000273307"/>
    </source>
</evidence>
<keyword evidence="3" id="KW-1185">Reference proteome</keyword>
<evidence type="ECO:0000313" key="2">
    <source>
        <dbReference type="EMBL" id="VBA35365.1"/>
    </source>
</evidence>
<gene>
    <name evidence="2" type="ORF">LAUMK136_01055</name>
</gene>
<proteinExistence type="predicted"/>
<dbReference type="Proteomes" id="UP000273307">
    <property type="component" value="Unassembled WGS sequence"/>
</dbReference>
<sequence>MGIFFDRTAIIRLVGAMLAERHDERIEGRSCLGLDVRARATPHWPAQPNPQHRPARADGLNCTTKDHANKRFCSAPVGFAALWDRIAPP</sequence>
<dbReference type="EMBL" id="UPHP01000022">
    <property type="protein sequence ID" value="VBA35365.1"/>
    <property type="molecule type" value="Genomic_DNA"/>
</dbReference>
<organism evidence="2 3">
    <name type="scientific">Mycobacterium attenuatum</name>
    <dbReference type="NCBI Taxonomy" id="2341086"/>
    <lineage>
        <taxon>Bacteria</taxon>
        <taxon>Bacillati</taxon>
        <taxon>Actinomycetota</taxon>
        <taxon>Actinomycetes</taxon>
        <taxon>Mycobacteriales</taxon>
        <taxon>Mycobacteriaceae</taxon>
        <taxon>Mycobacterium</taxon>
    </lineage>
</organism>
<reference evidence="2 3" key="1">
    <citation type="submission" date="2018-09" db="EMBL/GenBank/DDBJ databases">
        <authorList>
            <person name="Tagini F."/>
        </authorList>
    </citation>
    <scope>NUCLEOTIDE SEQUENCE [LARGE SCALE GENOMIC DNA]</scope>
    <source>
        <strain evidence="2 3">MK136</strain>
    </source>
</reference>
<name>A0A498PRQ4_9MYCO</name>
<accession>A0A498PRQ4</accession>
<feature type="region of interest" description="Disordered" evidence="1">
    <location>
        <begin position="42"/>
        <end position="61"/>
    </location>
</feature>
<evidence type="ECO:0000256" key="1">
    <source>
        <dbReference type="SAM" id="MobiDB-lite"/>
    </source>
</evidence>